<comment type="caution">
    <text evidence="3">The sequence shown here is derived from an EMBL/GenBank/DDBJ whole genome shotgun (WGS) entry which is preliminary data.</text>
</comment>
<dbReference type="Gene3D" id="3.30.530.20">
    <property type="match status" value="1"/>
</dbReference>
<feature type="region of interest" description="Disordered" evidence="1">
    <location>
        <begin position="49"/>
        <end position="68"/>
    </location>
</feature>
<proteinExistence type="predicted"/>
<organism evidence="3 4">
    <name type="scientific">Micromonospora thermarum</name>
    <dbReference type="NCBI Taxonomy" id="2720024"/>
    <lineage>
        <taxon>Bacteria</taxon>
        <taxon>Bacillati</taxon>
        <taxon>Actinomycetota</taxon>
        <taxon>Actinomycetes</taxon>
        <taxon>Micromonosporales</taxon>
        <taxon>Micromonosporaceae</taxon>
        <taxon>Micromonospora</taxon>
    </lineage>
</organism>
<accession>A0ABX0Z608</accession>
<evidence type="ECO:0000313" key="4">
    <source>
        <dbReference type="Proteomes" id="UP000783871"/>
    </source>
</evidence>
<reference evidence="3 4" key="1">
    <citation type="submission" date="2020-03" db="EMBL/GenBank/DDBJ databases">
        <title>WGS of actinomycetes isolated from Thailand.</title>
        <authorList>
            <person name="Thawai C."/>
        </authorList>
    </citation>
    <scope>NUCLEOTIDE SEQUENCE [LARGE SCALE GENOMIC DNA]</scope>
    <source>
        <strain evidence="3 4">HSS6-12</strain>
    </source>
</reference>
<name>A0ABX0Z608_9ACTN</name>
<keyword evidence="2" id="KW-0472">Membrane</keyword>
<protein>
    <submittedName>
        <fullName evidence="3">Uncharacterized protein</fullName>
    </submittedName>
</protein>
<evidence type="ECO:0000256" key="2">
    <source>
        <dbReference type="SAM" id="Phobius"/>
    </source>
</evidence>
<dbReference type="EMBL" id="JAATEO010000012">
    <property type="protein sequence ID" value="NJP32908.1"/>
    <property type="molecule type" value="Genomic_DNA"/>
</dbReference>
<keyword evidence="2" id="KW-0812">Transmembrane</keyword>
<gene>
    <name evidence="3" type="ORF">HCJ94_13145</name>
</gene>
<sequence>MRPPGAAARCPDALGSGREGQVGRIATVAGSALAGAAVGAVSGRVLRGRTRRRPAGGPGVRGNPAGGWQVVTVDRAPGTVLPGGRWPEPLRRLGGAIQVEVRPAPGCRGTELAARPRPGVPLPGLAAHVVGDDPARAVRAALRQAKQLAETGEVLRADRTPMDRGRAG</sequence>
<dbReference type="Proteomes" id="UP000783871">
    <property type="component" value="Unassembled WGS sequence"/>
</dbReference>
<keyword evidence="4" id="KW-1185">Reference proteome</keyword>
<keyword evidence="2" id="KW-1133">Transmembrane helix</keyword>
<evidence type="ECO:0000256" key="1">
    <source>
        <dbReference type="SAM" id="MobiDB-lite"/>
    </source>
</evidence>
<evidence type="ECO:0000313" key="3">
    <source>
        <dbReference type="EMBL" id="NJP32908.1"/>
    </source>
</evidence>
<dbReference type="InterPro" id="IPR023393">
    <property type="entry name" value="START-like_dom_sf"/>
</dbReference>
<feature type="transmembrane region" description="Helical" evidence="2">
    <location>
        <begin position="25"/>
        <end position="46"/>
    </location>
</feature>